<comment type="caution">
    <text evidence="16">The sequence shown here is derived from an EMBL/GenBank/DDBJ whole genome shotgun (WGS) entry which is preliminary data.</text>
</comment>
<comment type="function">
    <text evidence="12 13">Catalyzes the ATP-dependent phosphorylation of L-homoserine to L-homoserine phosphate.</text>
</comment>
<dbReference type="RefSeq" id="WP_254757928.1">
    <property type="nucleotide sequence ID" value="NZ_JANCLT010000002.1"/>
</dbReference>
<comment type="subcellular location">
    <subcellularLocation>
        <location evidence="13">Cytoplasm</location>
    </subcellularLocation>
</comment>
<dbReference type="HAMAP" id="MF_00384">
    <property type="entry name" value="Homoser_kinase"/>
    <property type="match status" value="1"/>
</dbReference>
<keyword evidence="5 13" id="KW-0028">Amino-acid biosynthesis</keyword>
<evidence type="ECO:0000256" key="12">
    <source>
        <dbReference type="ARBA" id="ARBA00049954"/>
    </source>
</evidence>
<dbReference type="InterPro" id="IPR014721">
    <property type="entry name" value="Ribsml_uS5_D2-typ_fold_subgr"/>
</dbReference>
<name>A0AA41X9S4_9BACI</name>
<dbReference type="GO" id="GO:0009088">
    <property type="term" value="P:threonine biosynthetic process"/>
    <property type="evidence" value="ECO:0007669"/>
    <property type="project" value="UniProtKB-UniRule"/>
</dbReference>
<keyword evidence="10 13" id="KW-0067">ATP-binding</keyword>
<evidence type="ECO:0000256" key="6">
    <source>
        <dbReference type="ARBA" id="ARBA00022679"/>
    </source>
</evidence>
<feature type="domain" description="GHMP kinase N-terminal" evidence="14">
    <location>
        <begin position="61"/>
        <end position="143"/>
    </location>
</feature>
<dbReference type="PRINTS" id="PR00958">
    <property type="entry name" value="HOMSERKINASE"/>
</dbReference>
<dbReference type="GO" id="GO:0005524">
    <property type="term" value="F:ATP binding"/>
    <property type="evidence" value="ECO:0007669"/>
    <property type="project" value="UniProtKB-UniRule"/>
</dbReference>
<dbReference type="InterPro" id="IPR000870">
    <property type="entry name" value="Homoserine_kinase"/>
</dbReference>
<dbReference type="PANTHER" id="PTHR20861">
    <property type="entry name" value="HOMOSERINE/4-DIPHOSPHOCYTIDYL-2-C-METHYL-D-ERYTHRITOL KINASE"/>
    <property type="match status" value="1"/>
</dbReference>
<evidence type="ECO:0000256" key="11">
    <source>
        <dbReference type="ARBA" id="ARBA00049375"/>
    </source>
</evidence>
<evidence type="ECO:0000256" key="7">
    <source>
        <dbReference type="ARBA" id="ARBA00022697"/>
    </source>
</evidence>
<organism evidence="16 17">
    <name type="scientific">Ectobacillus ponti</name>
    <dbReference type="NCBI Taxonomy" id="2961894"/>
    <lineage>
        <taxon>Bacteria</taxon>
        <taxon>Bacillati</taxon>
        <taxon>Bacillota</taxon>
        <taxon>Bacilli</taxon>
        <taxon>Bacillales</taxon>
        <taxon>Bacillaceae</taxon>
        <taxon>Ectobacillus</taxon>
    </lineage>
</organism>
<evidence type="ECO:0000256" key="5">
    <source>
        <dbReference type="ARBA" id="ARBA00022605"/>
    </source>
</evidence>
<evidence type="ECO:0000259" key="14">
    <source>
        <dbReference type="Pfam" id="PF00288"/>
    </source>
</evidence>
<gene>
    <name evidence="13 16" type="primary">thrB</name>
    <name evidence="16" type="ORF">NK662_05665</name>
</gene>
<comment type="catalytic activity">
    <reaction evidence="11 13">
        <text>L-homoserine + ATP = O-phospho-L-homoserine + ADP + H(+)</text>
        <dbReference type="Rhea" id="RHEA:13985"/>
        <dbReference type="ChEBI" id="CHEBI:15378"/>
        <dbReference type="ChEBI" id="CHEBI:30616"/>
        <dbReference type="ChEBI" id="CHEBI:57476"/>
        <dbReference type="ChEBI" id="CHEBI:57590"/>
        <dbReference type="ChEBI" id="CHEBI:456216"/>
        <dbReference type="EC" id="2.7.1.39"/>
    </reaction>
</comment>
<dbReference type="Gene3D" id="3.30.70.890">
    <property type="entry name" value="GHMP kinase, C-terminal domain"/>
    <property type="match status" value="1"/>
</dbReference>
<evidence type="ECO:0000256" key="9">
    <source>
        <dbReference type="ARBA" id="ARBA00022777"/>
    </source>
</evidence>
<dbReference type="InterPro" id="IPR006204">
    <property type="entry name" value="GHMP_kinase_N_dom"/>
</dbReference>
<evidence type="ECO:0000256" key="2">
    <source>
        <dbReference type="ARBA" id="ARBA00007370"/>
    </source>
</evidence>
<comment type="similarity">
    <text evidence="2 13">Belongs to the GHMP kinase family. Homoserine kinase subfamily.</text>
</comment>
<dbReference type="PROSITE" id="PS00627">
    <property type="entry name" value="GHMP_KINASES_ATP"/>
    <property type="match status" value="1"/>
</dbReference>
<dbReference type="InterPro" id="IPR006203">
    <property type="entry name" value="GHMP_knse_ATP-bd_CS"/>
</dbReference>
<keyword evidence="7 13" id="KW-0791">Threonine biosynthesis</keyword>
<evidence type="ECO:0000256" key="13">
    <source>
        <dbReference type="HAMAP-Rule" id="MF_00384"/>
    </source>
</evidence>
<proteinExistence type="inferred from homology"/>
<accession>A0AA41X9S4</accession>
<evidence type="ECO:0000256" key="10">
    <source>
        <dbReference type="ARBA" id="ARBA00022840"/>
    </source>
</evidence>
<dbReference type="Gene3D" id="3.30.230.10">
    <property type="match status" value="1"/>
</dbReference>
<evidence type="ECO:0000256" key="4">
    <source>
        <dbReference type="ARBA" id="ARBA00017858"/>
    </source>
</evidence>
<dbReference type="NCBIfam" id="TIGR00191">
    <property type="entry name" value="thrB"/>
    <property type="match status" value="1"/>
</dbReference>
<dbReference type="Proteomes" id="UP001156102">
    <property type="component" value="Unassembled WGS sequence"/>
</dbReference>
<dbReference type="InterPro" id="IPR013750">
    <property type="entry name" value="GHMP_kinase_C_dom"/>
</dbReference>
<keyword evidence="13" id="KW-0963">Cytoplasm</keyword>
<dbReference type="EMBL" id="JANCLT010000002">
    <property type="protein sequence ID" value="MCP8968026.1"/>
    <property type="molecule type" value="Genomic_DNA"/>
</dbReference>
<keyword evidence="8 13" id="KW-0547">Nucleotide-binding</keyword>
<dbReference type="Pfam" id="PF00288">
    <property type="entry name" value="GHMP_kinases_N"/>
    <property type="match status" value="1"/>
</dbReference>
<sequence>MTQGPMFTIQVPASTANLGPGFDSIGLALGKYLLVDVYEDTAWRCEAKSPMLAGIPADESNLIFQTALEVAYEYNKALPHCRLEIESDIPLTRGLGSSASAIVAGIELADVLCGLQLTMQEKLEIACSMEGHIDNAGASLFGGLIIGIYNGQTASYVQQPIDELEVVAIIPEYELKTSDARNALPAELSYAEAIQGSGISNLLVAAILKKDWQLAGEAMTRDLFHEPYRARLVPELQALRQLPAHPDLYGYALSGAGPTVLCFVRKGAGKQVEEELQRLFPDCSVEALPIVNEGSKVIFHSPAHLES</sequence>
<protein>
    <recommendedName>
        <fullName evidence="4 13">Homoserine kinase</fullName>
        <shortName evidence="13">HK</shortName>
        <shortName evidence="13">HSK</shortName>
        <ecNumber evidence="3 13">2.7.1.39</ecNumber>
    </recommendedName>
</protein>
<reference evidence="16" key="1">
    <citation type="submission" date="2022-07" db="EMBL/GenBank/DDBJ databases">
        <authorList>
            <person name="Li W.-J."/>
            <person name="Deng Q.-Q."/>
        </authorList>
    </citation>
    <scope>NUCLEOTIDE SEQUENCE</scope>
    <source>
        <strain evidence="16">SYSU M60031</strain>
    </source>
</reference>
<evidence type="ECO:0000256" key="1">
    <source>
        <dbReference type="ARBA" id="ARBA00005015"/>
    </source>
</evidence>
<dbReference type="InterPro" id="IPR036554">
    <property type="entry name" value="GHMP_kinase_C_sf"/>
</dbReference>
<evidence type="ECO:0000256" key="8">
    <source>
        <dbReference type="ARBA" id="ARBA00022741"/>
    </source>
</evidence>
<dbReference type="Pfam" id="PF08544">
    <property type="entry name" value="GHMP_kinases_C"/>
    <property type="match status" value="1"/>
</dbReference>
<evidence type="ECO:0000313" key="17">
    <source>
        <dbReference type="Proteomes" id="UP001156102"/>
    </source>
</evidence>
<dbReference type="GO" id="GO:0004413">
    <property type="term" value="F:homoserine kinase activity"/>
    <property type="evidence" value="ECO:0007669"/>
    <property type="project" value="UniProtKB-UniRule"/>
</dbReference>
<feature type="binding site" evidence="13">
    <location>
        <begin position="90"/>
        <end position="100"/>
    </location>
    <ligand>
        <name>ATP</name>
        <dbReference type="ChEBI" id="CHEBI:30616"/>
    </ligand>
</feature>
<keyword evidence="6 13" id="KW-0808">Transferase</keyword>
<dbReference type="EC" id="2.7.1.39" evidence="3 13"/>
<keyword evidence="17" id="KW-1185">Reference proteome</keyword>
<dbReference type="SUPFAM" id="SSF54211">
    <property type="entry name" value="Ribosomal protein S5 domain 2-like"/>
    <property type="match status" value="1"/>
</dbReference>
<dbReference type="PANTHER" id="PTHR20861:SF1">
    <property type="entry name" value="HOMOSERINE KINASE"/>
    <property type="match status" value="1"/>
</dbReference>
<dbReference type="InterPro" id="IPR020568">
    <property type="entry name" value="Ribosomal_Su5_D2-typ_SF"/>
</dbReference>
<dbReference type="PIRSF" id="PIRSF000676">
    <property type="entry name" value="Homoser_kin"/>
    <property type="match status" value="1"/>
</dbReference>
<dbReference type="GO" id="GO:0005737">
    <property type="term" value="C:cytoplasm"/>
    <property type="evidence" value="ECO:0007669"/>
    <property type="project" value="UniProtKB-SubCell"/>
</dbReference>
<dbReference type="SUPFAM" id="SSF55060">
    <property type="entry name" value="GHMP Kinase, C-terminal domain"/>
    <property type="match status" value="1"/>
</dbReference>
<dbReference type="AlphaFoldDB" id="A0AA41X9S4"/>
<evidence type="ECO:0000256" key="3">
    <source>
        <dbReference type="ARBA" id="ARBA00012078"/>
    </source>
</evidence>
<keyword evidence="9 13" id="KW-0418">Kinase</keyword>
<evidence type="ECO:0000313" key="16">
    <source>
        <dbReference type="EMBL" id="MCP8968026.1"/>
    </source>
</evidence>
<feature type="domain" description="GHMP kinase C-terminal" evidence="15">
    <location>
        <begin position="204"/>
        <end position="281"/>
    </location>
</feature>
<comment type="pathway">
    <text evidence="1 13">Amino-acid biosynthesis; L-threonine biosynthesis; L-threonine from L-aspartate: step 4/5.</text>
</comment>
<evidence type="ECO:0000259" key="15">
    <source>
        <dbReference type="Pfam" id="PF08544"/>
    </source>
</evidence>